<proteinExistence type="predicted"/>
<dbReference type="OrthoDB" id="7845843at2"/>
<dbReference type="InterPro" id="IPR012337">
    <property type="entry name" value="RNaseH-like_sf"/>
</dbReference>
<gene>
    <name evidence="1" type="ORF">AWM75_00190</name>
</gene>
<dbReference type="Pfam" id="PF13456">
    <property type="entry name" value="RVT_3"/>
    <property type="match status" value="1"/>
</dbReference>
<dbReference type="CDD" id="cd09279">
    <property type="entry name" value="RNase_HI_like"/>
    <property type="match status" value="1"/>
</dbReference>
<accession>A0A0X8FJK1</accession>
<dbReference type="PROSITE" id="PS50879">
    <property type="entry name" value="RNASE_H_1"/>
    <property type="match status" value="1"/>
</dbReference>
<dbReference type="SUPFAM" id="SSF53098">
    <property type="entry name" value="Ribonuclease H-like"/>
    <property type="match status" value="1"/>
</dbReference>
<dbReference type="GO" id="GO:0003676">
    <property type="term" value="F:nucleic acid binding"/>
    <property type="evidence" value="ECO:0007669"/>
    <property type="project" value="InterPro"/>
</dbReference>
<organism evidence="1 2">
    <name type="scientific">Aerococcus urinaehominis</name>
    <dbReference type="NCBI Taxonomy" id="128944"/>
    <lineage>
        <taxon>Bacteria</taxon>
        <taxon>Bacillati</taxon>
        <taxon>Bacillota</taxon>
        <taxon>Bacilli</taxon>
        <taxon>Lactobacillales</taxon>
        <taxon>Aerococcaceae</taxon>
        <taxon>Aerococcus</taxon>
    </lineage>
</organism>
<protein>
    <submittedName>
        <fullName evidence="1">Uncharacterized protein</fullName>
    </submittedName>
</protein>
<reference evidence="2" key="2">
    <citation type="submission" date="2016-01" db="EMBL/GenBank/DDBJ databases">
        <title>Six Aerococcus type strain genome sequencing and assembly using PacBio and Illumina Hiseq.</title>
        <authorList>
            <person name="Carkaci D."/>
            <person name="Dargis R."/>
            <person name="Nielsen X.C."/>
            <person name="Skovgaard O."/>
            <person name="Fuursted K."/>
            <person name="Christensen J.J."/>
        </authorList>
    </citation>
    <scope>NUCLEOTIDE SEQUENCE [LARGE SCALE GENOMIC DNA]</scope>
    <source>
        <strain evidence="2">CCUG42038B</strain>
    </source>
</reference>
<dbReference type="KEGG" id="auh:AWM75_00190"/>
<sequence length="138" mass="15963">MIKIYVDGSVKNQQGPAGIGLIWLEDGQQDQLAFPLTKELDNHQAEFAALVIALELLAKKEKFAEWIQIFTDSKTVYQAVQKNYTRQASYRPWLDQVVRKLADFDNLYINWIPEKQNRGADNMARQGLHMALDKLKRQ</sequence>
<dbReference type="Proteomes" id="UP000062260">
    <property type="component" value="Chromosome"/>
</dbReference>
<dbReference type="STRING" id="128944.AWM75_00190"/>
<dbReference type="Gene3D" id="3.30.420.10">
    <property type="entry name" value="Ribonuclease H-like superfamily/Ribonuclease H"/>
    <property type="match status" value="1"/>
</dbReference>
<evidence type="ECO:0000313" key="2">
    <source>
        <dbReference type="Proteomes" id="UP000062260"/>
    </source>
</evidence>
<name>A0A0X8FJK1_9LACT</name>
<dbReference type="RefSeq" id="WP_067977163.1">
    <property type="nucleotide sequence ID" value="NZ_CP014163.1"/>
</dbReference>
<dbReference type="PANTHER" id="PTHR47723:SF19">
    <property type="entry name" value="POLYNUCLEOTIDYL TRANSFERASE, RIBONUCLEASE H-LIKE SUPERFAMILY PROTEIN"/>
    <property type="match status" value="1"/>
</dbReference>
<dbReference type="InterPro" id="IPR002156">
    <property type="entry name" value="RNaseH_domain"/>
</dbReference>
<dbReference type="InterPro" id="IPR053151">
    <property type="entry name" value="RNase_H-like"/>
</dbReference>
<keyword evidence="2" id="KW-1185">Reference proteome</keyword>
<dbReference type="AlphaFoldDB" id="A0A0X8FJK1"/>
<dbReference type="GO" id="GO:0004523">
    <property type="term" value="F:RNA-DNA hybrid ribonuclease activity"/>
    <property type="evidence" value="ECO:0007669"/>
    <property type="project" value="InterPro"/>
</dbReference>
<dbReference type="EMBL" id="CP014163">
    <property type="protein sequence ID" value="AMB98504.1"/>
    <property type="molecule type" value="Genomic_DNA"/>
</dbReference>
<evidence type="ECO:0000313" key="1">
    <source>
        <dbReference type="EMBL" id="AMB98504.1"/>
    </source>
</evidence>
<reference evidence="1 2" key="1">
    <citation type="journal article" date="2016" name="Genome Announc.">
        <title>Complete Genome Sequences of Aerococcus christensenii CCUG 28831T, Aerococcus sanguinicola CCUG 43001T, Aerococcus urinae CCUG 36881T, Aerococcus urinaeequi CCUG 28094T, Aerococcus urinaehominis CCUG 42038 BT, and Aerococcus viridans CCUG 4311T.</title>
        <authorList>
            <person name="Carkaci D."/>
            <person name="Dargis R."/>
            <person name="Nielsen X.C."/>
            <person name="Skovgaard O."/>
            <person name="Fuursted K."/>
            <person name="Christensen J.J."/>
        </authorList>
    </citation>
    <scope>NUCLEOTIDE SEQUENCE [LARGE SCALE GENOMIC DNA]</scope>
    <source>
        <strain evidence="1 2">CCUG42038B</strain>
    </source>
</reference>
<dbReference type="InterPro" id="IPR036397">
    <property type="entry name" value="RNaseH_sf"/>
</dbReference>
<dbReference type="PANTHER" id="PTHR47723">
    <property type="entry name" value="OS05G0353850 PROTEIN"/>
    <property type="match status" value="1"/>
</dbReference>